<dbReference type="Proteomes" id="UP000590442">
    <property type="component" value="Unassembled WGS sequence"/>
</dbReference>
<dbReference type="Gene3D" id="3.20.20.80">
    <property type="entry name" value="Glycosidases"/>
    <property type="match status" value="1"/>
</dbReference>
<evidence type="ECO:0000256" key="3">
    <source>
        <dbReference type="ARBA" id="ARBA00023295"/>
    </source>
</evidence>
<dbReference type="PANTHER" id="PTHR40079:SF4">
    <property type="entry name" value="GH26 DOMAIN-CONTAINING PROTEIN-RELATED"/>
    <property type="match status" value="1"/>
</dbReference>
<dbReference type="GO" id="GO:0006080">
    <property type="term" value="P:substituted mannan metabolic process"/>
    <property type="evidence" value="ECO:0007669"/>
    <property type="project" value="UniProtKB-UniRule"/>
</dbReference>
<name>A0A846R035_9FLAO</name>
<protein>
    <recommendedName>
        <fullName evidence="4">Mannan endo-1,4-beta-mannosidase</fullName>
        <ecNumber evidence="4">3.2.1.78</ecNumber>
    </recommendedName>
</protein>
<evidence type="ECO:0000256" key="2">
    <source>
        <dbReference type="ARBA" id="ARBA00022801"/>
    </source>
</evidence>
<evidence type="ECO:0000256" key="7">
    <source>
        <dbReference type="PIRSR" id="PIRSR018168-3"/>
    </source>
</evidence>
<gene>
    <name evidence="10" type="ORF">GGR42_002793</name>
</gene>
<comment type="subcellular location">
    <subcellularLocation>
        <location evidence="4">Secreted</location>
    </subcellularLocation>
</comment>
<evidence type="ECO:0000256" key="1">
    <source>
        <dbReference type="ARBA" id="ARBA00007754"/>
    </source>
</evidence>
<keyword evidence="3 4" id="KW-0326">Glycosidase</keyword>
<evidence type="ECO:0000256" key="8">
    <source>
        <dbReference type="PROSITE-ProRule" id="PRU01100"/>
    </source>
</evidence>
<evidence type="ECO:0000256" key="6">
    <source>
        <dbReference type="PIRSR" id="PIRSR018168-2"/>
    </source>
</evidence>
<feature type="active site" description="Proton donor" evidence="5 8">
    <location>
        <position position="172"/>
    </location>
</feature>
<evidence type="ECO:0000256" key="4">
    <source>
        <dbReference type="PIRNR" id="PIRNR018168"/>
    </source>
</evidence>
<keyword evidence="11" id="KW-1185">Reference proteome</keyword>
<dbReference type="EC" id="3.2.1.78" evidence="4"/>
<keyword evidence="4" id="KW-0964">Secreted</keyword>
<dbReference type="PRINTS" id="PR00739">
    <property type="entry name" value="GLHYDRLASE26"/>
</dbReference>
<accession>A0A846R035</accession>
<dbReference type="PROSITE" id="PS51764">
    <property type="entry name" value="GH26"/>
    <property type="match status" value="1"/>
</dbReference>
<sequence>MSAKGNSQWKLMDKNATRETKKLFKSLKKIQKRGTIFAHQHATEYGRGWMGDEDRSDVKSVVGTHPGMIGVDFSGFTGRNPEEYKSRLKKVVEDTYNRGGVITIAWHFYNPVGPGGFYWQDSISTPVVRRLIPNGDAHEQYKEILDGIAEWANSCRGKNGELVPMIFRPYHEFDGDWFWWGASHCTVDEFKTLWKFTASYLRDTKNVHNFIWAFSPDNKFNTQEEYLERYPGNEWVDMVGMDNYADMGRDRYDLDTAIKKLRIVSDYAKKNKKLAAFTETGLESIPNTTWWTESMLKVMKADGLRLSYVLVWRNDSRSKTHYYAPHPGHKSVPDFEKFFEDKFTWFEDDLAKKNIYKKRRAK</sequence>
<dbReference type="GO" id="GO:0016985">
    <property type="term" value="F:mannan endo-1,4-beta-mannosidase activity"/>
    <property type="evidence" value="ECO:0007669"/>
    <property type="project" value="UniProtKB-UniRule"/>
</dbReference>
<dbReference type="PIRSF" id="PIRSF018168">
    <property type="entry name" value="Mannan-1_4-beta-mannosidase"/>
    <property type="match status" value="1"/>
</dbReference>
<feature type="domain" description="GH26" evidence="9">
    <location>
        <begin position="18"/>
        <end position="348"/>
    </location>
</feature>
<dbReference type="GO" id="GO:0005576">
    <property type="term" value="C:extracellular region"/>
    <property type="evidence" value="ECO:0007669"/>
    <property type="project" value="UniProtKB-SubCell"/>
</dbReference>
<evidence type="ECO:0000259" key="9">
    <source>
        <dbReference type="PROSITE" id="PS51764"/>
    </source>
</evidence>
<keyword evidence="2 4" id="KW-0378">Hydrolase</keyword>
<dbReference type="InterPro" id="IPR022790">
    <property type="entry name" value="GH26_dom"/>
</dbReference>
<dbReference type="AlphaFoldDB" id="A0A846R035"/>
<dbReference type="SUPFAM" id="SSF51445">
    <property type="entry name" value="(Trans)glycosidases"/>
    <property type="match status" value="1"/>
</dbReference>
<keyword evidence="4" id="KW-0119">Carbohydrate metabolism</keyword>
<comment type="caution">
    <text evidence="10">The sequence shown here is derived from an EMBL/GenBank/DDBJ whole genome shotgun (WGS) entry which is preliminary data.</text>
</comment>
<reference evidence="10 11" key="1">
    <citation type="submission" date="2020-03" db="EMBL/GenBank/DDBJ databases">
        <title>Genomic Encyclopedia of Type Strains, Phase IV (KMG-IV): sequencing the most valuable type-strain genomes for metagenomic binning, comparative biology and taxonomic classification.</title>
        <authorList>
            <person name="Goeker M."/>
        </authorList>
    </citation>
    <scope>NUCLEOTIDE SEQUENCE [LARGE SCALE GENOMIC DNA]</scope>
    <source>
        <strain evidence="10 11">DSM 29762</strain>
    </source>
</reference>
<comment type="similarity">
    <text evidence="1 4 8">Belongs to the glycosyl hydrolase 26 family.</text>
</comment>
<feature type="active site" description="Nucleophile" evidence="5 8">
    <location>
        <position position="279"/>
    </location>
</feature>
<organism evidence="10 11">
    <name type="scientific">Saonia flava</name>
    <dbReference type="NCBI Taxonomy" id="523696"/>
    <lineage>
        <taxon>Bacteria</taxon>
        <taxon>Pseudomonadati</taxon>
        <taxon>Bacteroidota</taxon>
        <taxon>Flavobacteriia</taxon>
        <taxon>Flavobacteriales</taxon>
        <taxon>Flavobacteriaceae</taxon>
        <taxon>Saonia</taxon>
    </lineage>
</organism>
<feature type="binding site" evidence="6">
    <location>
        <position position="107"/>
    </location>
    <ligand>
        <name>substrate</name>
    </ligand>
</feature>
<evidence type="ECO:0000256" key="5">
    <source>
        <dbReference type="PIRSR" id="PIRSR018168-1"/>
    </source>
</evidence>
<dbReference type="InterPro" id="IPR017853">
    <property type="entry name" value="GH"/>
</dbReference>
<dbReference type="InterPro" id="IPR016714">
    <property type="entry name" value="MANB/E"/>
</dbReference>
<proteinExistence type="inferred from homology"/>
<feature type="binding site" evidence="6">
    <location>
        <position position="177"/>
    </location>
    <ligand>
        <name>substrate</name>
    </ligand>
</feature>
<comment type="catalytic activity">
    <reaction evidence="4">
        <text>Random hydrolysis of (1-&gt;4)-beta-D-mannosidic linkages in mannans, galactomannans and glucomannans.</text>
        <dbReference type="EC" id="3.2.1.78"/>
    </reaction>
</comment>
<dbReference type="InterPro" id="IPR000805">
    <property type="entry name" value="Glyco_hydro_26"/>
</dbReference>
<evidence type="ECO:0000313" key="11">
    <source>
        <dbReference type="Proteomes" id="UP000590442"/>
    </source>
</evidence>
<dbReference type="Pfam" id="PF02156">
    <property type="entry name" value="Glyco_hydro_26"/>
    <property type="match status" value="1"/>
</dbReference>
<feature type="site" description="Plays an important role in maintaining the position of the catalytic nucleophile" evidence="7">
    <location>
        <position position="171"/>
    </location>
</feature>
<feature type="binding site" evidence="6">
    <location>
        <position position="244"/>
    </location>
    <ligand>
        <name>substrate</name>
    </ligand>
</feature>
<evidence type="ECO:0000313" key="10">
    <source>
        <dbReference type="EMBL" id="NJB72302.1"/>
    </source>
</evidence>
<dbReference type="EMBL" id="JAATJJ010000002">
    <property type="protein sequence ID" value="NJB72302.1"/>
    <property type="molecule type" value="Genomic_DNA"/>
</dbReference>
<dbReference type="PANTHER" id="PTHR40079">
    <property type="entry name" value="MANNAN ENDO-1,4-BETA-MANNOSIDASE E-RELATED"/>
    <property type="match status" value="1"/>
</dbReference>